<dbReference type="RefSeq" id="WP_106624024.1">
    <property type="nucleotide sequence ID" value="NZ_CP032819.1"/>
</dbReference>
<name>A0A3S9VYI8_9BACT</name>
<reference evidence="1 2" key="1">
    <citation type="submission" date="2018-10" db="EMBL/GenBank/DDBJ databases">
        <title>Butyricimonas faecalis sp. nov., isolated from human faeces and emended description of the genus Butyricimonas.</title>
        <authorList>
            <person name="Le Roy T."/>
            <person name="Van der Smissen P."/>
            <person name="Paquot A."/>
            <person name="Delzenne N."/>
            <person name="Muccioli G."/>
            <person name="Collet J.-F."/>
            <person name="Cani P.D."/>
        </authorList>
    </citation>
    <scope>NUCLEOTIDE SEQUENCE [LARGE SCALE GENOMIC DNA]</scope>
    <source>
        <strain evidence="1 2">H184</strain>
    </source>
</reference>
<dbReference type="OrthoDB" id="1114613at2"/>
<dbReference type="EMBL" id="CP032819">
    <property type="protein sequence ID" value="AZS31592.1"/>
    <property type="molecule type" value="Genomic_DNA"/>
</dbReference>
<dbReference type="AlphaFoldDB" id="A0A3S9VYI8"/>
<accession>A0A3S9VYI8</accession>
<sequence>MKAEDIEKQDGQKWQSVNQLLSQAGSHLNILEEEIDIDVQHQYMDLLEHLIHGGNFKVLREDAIVHAQDLFDEAVDDEKKKTLLVLLSMVDDISIYRSIESFQKQDTPVKPWATIALQQSRMLIQSNLLDEATVFVSTGLGGHGSLLRYFCVYVANEGVTLQPFQWDVVKKETELVVTQNQGEIEQFEHFEKYITFIFLLPIEADLKEIFNSIIDECNTYGNFLSENVIITNVKKLSLEEIDDFLASKSPKHKTRRSNPTSSL</sequence>
<evidence type="ECO:0000313" key="2">
    <source>
        <dbReference type="Proteomes" id="UP000270673"/>
    </source>
</evidence>
<gene>
    <name evidence="1" type="ORF">D8S85_19915</name>
</gene>
<protein>
    <submittedName>
        <fullName evidence="1">Uncharacterized protein</fullName>
    </submittedName>
</protein>
<dbReference type="KEGG" id="buy:D8S85_19915"/>
<organism evidence="1 2">
    <name type="scientific">Butyricimonas faecalis</name>
    <dbReference type="NCBI Taxonomy" id="2093856"/>
    <lineage>
        <taxon>Bacteria</taxon>
        <taxon>Pseudomonadati</taxon>
        <taxon>Bacteroidota</taxon>
        <taxon>Bacteroidia</taxon>
        <taxon>Bacteroidales</taxon>
        <taxon>Odoribacteraceae</taxon>
        <taxon>Butyricimonas</taxon>
    </lineage>
</organism>
<evidence type="ECO:0000313" key="1">
    <source>
        <dbReference type="EMBL" id="AZS31592.1"/>
    </source>
</evidence>
<proteinExistence type="predicted"/>
<keyword evidence="2" id="KW-1185">Reference proteome</keyword>
<dbReference type="Proteomes" id="UP000270673">
    <property type="component" value="Chromosome"/>
</dbReference>